<dbReference type="OMA" id="IHSPRVG"/>
<dbReference type="PANTHER" id="PTHR47597">
    <property type="entry name" value="IS A MEMBER OF THE PF|00364 BIOTIN-REQUIRING ENZYMES FAMILY-RELATED"/>
    <property type="match status" value="1"/>
</dbReference>
<name>A0A0K9NH73_ZOSMR</name>
<dbReference type="AlphaFoldDB" id="A0A0K9NH73"/>
<feature type="domain" description="Lipoyl-binding" evidence="1">
    <location>
        <begin position="226"/>
        <end position="277"/>
    </location>
</feature>
<protein>
    <submittedName>
        <fullName evidence="2">Putative Biotin carboxyl carrier protein of acetyl-CoA carboxylase</fullName>
    </submittedName>
</protein>
<dbReference type="PANTHER" id="PTHR47597:SF1">
    <property type="entry name" value="IS A MEMBER OF THE PF|00364 BIOTIN-REQUIRING ENZYMES FAMILY-RELATED"/>
    <property type="match status" value="1"/>
</dbReference>
<dbReference type="STRING" id="29655.A0A0K9NH73"/>
<reference evidence="3" key="1">
    <citation type="journal article" date="2016" name="Nature">
        <title>The genome of the seagrass Zostera marina reveals angiosperm adaptation to the sea.</title>
        <authorList>
            <person name="Olsen J.L."/>
            <person name="Rouze P."/>
            <person name="Verhelst B."/>
            <person name="Lin Y.-C."/>
            <person name="Bayer T."/>
            <person name="Collen J."/>
            <person name="Dattolo E."/>
            <person name="De Paoli E."/>
            <person name="Dittami S."/>
            <person name="Maumus F."/>
            <person name="Michel G."/>
            <person name="Kersting A."/>
            <person name="Lauritano C."/>
            <person name="Lohaus R."/>
            <person name="Toepel M."/>
            <person name="Tonon T."/>
            <person name="Vanneste K."/>
            <person name="Amirebrahimi M."/>
            <person name="Brakel J."/>
            <person name="Bostroem C."/>
            <person name="Chovatia M."/>
            <person name="Grimwood J."/>
            <person name="Jenkins J.W."/>
            <person name="Jueterbock A."/>
            <person name="Mraz A."/>
            <person name="Stam W.T."/>
            <person name="Tice H."/>
            <person name="Bornberg-Bauer E."/>
            <person name="Green P.J."/>
            <person name="Pearson G.A."/>
            <person name="Procaccini G."/>
            <person name="Duarte C.M."/>
            <person name="Schmutz J."/>
            <person name="Reusch T.B.H."/>
            <person name="Van de Peer Y."/>
        </authorList>
    </citation>
    <scope>NUCLEOTIDE SEQUENCE [LARGE SCALE GENOMIC DNA]</scope>
    <source>
        <strain evidence="3">cv. Finnish</strain>
    </source>
</reference>
<comment type="caution">
    <text evidence="2">The sequence shown here is derived from an EMBL/GenBank/DDBJ whole genome shotgun (WGS) entry which is preliminary data.</text>
</comment>
<accession>A0A0K9NH73</accession>
<dbReference type="GO" id="GO:0006633">
    <property type="term" value="P:fatty acid biosynthetic process"/>
    <property type="evidence" value="ECO:0000318"/>
    <property type="project" value="GO_Central"/>
</dbReference>
<dbReference type="Proteomes" id="UP000036987">
    <property type="component" value="Unassembled WGS sequence"/>
</dbReference>
<keyword evidence="3" id="KW-1185">Reference proteome</keyword>
<organism evidence="2 3">
    <name type="scientific">Zostera marina</name>
    <name type="common">Eelgrass</name>
    <dbReference type="NCBI Taxonomy" id="29655"/>
    <lineage>
        <taxon>Eukaryota</taxon>
        <taxon>Viridiplantae</taxon>
        <taxon>Streptophyta</taxon>
        <taxon>Embryophyta</taxon>
        <taxon>Tracheophyta</taxon>
        <taxon>Spermatophyta</taxon>
        <taxon>Magnoliopsida</taxon>
        <taxon>Liliopsida</taxon>
        <taxon>Zosteraceae</taxon>
        <taxon>Zostera</taxon>
    </lineage>
</organism>
<dbReference type="Gene3D" id="2.40.50.100">
    <property type="match status" value="1"/>
</dbReference>
<dbReference type="OrthoDB" id="529457at2759"/>
<evidence type="ECO:0000313" key="3">
    <source>
        <dbReference type="Proteomes" id="UP000036987"/>
    </source>
</evidence>
<dbReference type="InterPro" id="IPR053217">
    <property type="entry name" value="ACC_Biotin_Carrier"/>
</dbReference>
<proteinExistence type="predicted"/>
<dbReference type="Pfam" id="PF00364">
    <property type="entry name" value="Biotin_lipoyl"/>
    <property type="match status" value="1"/>
</dbReference>
<dbReference type="SUPFAM" id="SSF51230">
    <property type="entry name" value="Single hybrid motif"/>
    <property type="match status" value="1"/>
</dbReference>
<evidence type="ECO:0000259" key="1">
    <source>
        <dbReference type="Pfam" id="PF00364"/>
    </source>
</evidence>
<gene>
    <name evidence="2" type="ORF">ZOSMA_9G00860</name>
</gene>
<evidence type="ECO:0000313" key="2">
    <source>
        <dbReference type="EMBL" id="KMZ55983.1"/>
    </source>
</evidence>
<sequence>MASYGLGAVLNGKLLATYPEGNMNNHGRMQILNRHGCGKQEATHGSSLIFFGKKPANFSCFLRQEPWRHHNRFSVINCSNSQIMAQPKDVELKKSIGETSQLIPSSQVESLVTEICDTSIVEFKLNLGGFQLHVKRDVDGNDSETPPPAAFLPFHAGFSNGIPHQNGSASSSSLAIVKQDSSSSGEIQHAIDANSDEGLFMLPSPTVGLFRRCRTIKGKKTPPSCNEKQQVNEGQVLCCIEQLGTETPIESDVTGEIVKILRYDGEPVGYGDSLISILPSFPGIKKLQLPESDY</sequence>
<dbReference type="InterPro" id="IPR000089">
    <property type="entry name" value="Biotin_lipoyl"/>
</dbReference>
<dbReference type="CDD" id="cd06850">
    <property type="entry name" value="biotinyl_domain"/>
    <property type="match status" value="1"/>
</dbReference>
<dbReference type="EMBL" id="LFYR01002228">
    <property type="protein sequence ID" value="KMZ55983.1"/>
    <property type="molecule type" value="Genomic_DNA"/>
</dbReference>
<dbReference type="InterPro" id="IPR011053">
    <property type="entry name" value="Single_hybrid_motif"/>
</dbReference>